<keyword evidence="3" id="KW-0418">Kinase</keyword>
<evidence type="ECO:0000256" key="1">
    <source>
        <dbReference type="SAM" id="Phobius"/>
    </source>
</evidence>
<keyword evidence="3" id="KW-0808">Transferase</keyword>
<evidence type="ECO:0000259" key="2">
    <source>
        <dbReference type="PROSITE" id="PS50011"/>
    </source>
</evidence>
<dbReference type="SMART" id="SM00220">
    <property type="entry name" value="S_TKc"/>
    <property type="match status" value="1"/>
</dbReference>
<reference evidence="3 4" key="1">
    <citation type="journal article" date="2013" name="PLoS Genet.">
        <title>Distinctive expansion of potential virulence genes in the genome of the oomycete fish pathogen Saprolegnia parasitica.</title>
        <authorList>
            <person name="Jiang R.H."/>
            <person name="de Bruijn I."/>
            <person name="Haas B.J."/>
            <person name="Belmonte R."/>
            <person name="Lobach L."/>
            <person name="Christie J."/>
            <person name="van den Ackerveken G."/>
            <person name="Bottin A."/>
            <person name="Bulone V."/>
            <person name="Diaz-Moreno S.M."/>
            <person name="Dumas B."/>
            <person name="Fan L."/>
            <person name="Gaulin E."/>
            <person name="Govers F."/>
            <person name="Grenville-Briggs L.J."/>
            <person name="Horner N.R."/>
            <person name="Levin J.Z."/>
            <person name="Mammella M."/>
            <person name="Meijer H.J."/>
            <person name="Morris P."/>
            <person name="Nusbaum C."/>
            <person name="Oome S."/>
            <person name="Phillips A.J."/>
            <person name="van Rooyen D."/>
            <person name="Rzeszutek E."/>
            <person name="Saraiva M."/>
            <person name="Secombes C.J."/>
            <person name="Seidl M.F."/>
            <person name="Snel B."/>
            <person name="Stassen J.H."/>
            <person name="Sykes S."/>
            <person name="Tripathy S."/>
            <person name="van den Berg H."/>
            <person name="Vega-Arreguin J.C."/>
            <person name="Wawra S."/>
            <person name="Young S.K."/>
            <person name="Zeng Q."/>
            <person name="Dieguez-Uribeondo J."/>
            <person name="Russ C."/>
            <person name="Tyler B.M."/>
            <person name="van West P."/>
        </authorList>
    </citation>
    <scope>NUCLEOTIDE SEQUENCE [LARGE SCALE GENOMIC DNA]</scope>
    <source>
        <strain evidence="3 4">CBS 223.65</strain>
    </source>
</reference>
<dbReference type="RefSeq" id="XP_012203720.1">
    <property type="nucleotide sequence ID" value="XM_012348330.1"/>
</dbReference>
<dbReference type="GeneID" id="24130935"/>
<dbReference type="Gene3D" id="3.30.200.20">
    <property type="entry name" value="Phosphorylase Kinase, domain 1"/>
    <property type="match status" value="1"/>
</dbReference>
<dbReference type="InterPro" id="IPR001245">
    <property type="entry name" value="Ser-Thr/Tyr_kinase_cat_dom"/>
</dbReference>
<sequence length="628" mass="69599">MRAWTVLRGLVASAQSCTYYRYYSSYVVADGRSCRSAATACAVNSSCLEVSYRVDTEWPNARAVGDMTYYKPSHLSVTNVETLDISVGSLLTPRTWWITNVSTIMMPSAWPSSLENLYLQNTSLTRIPAGLPSTVQNLGLYINSISDVTSLPSQLGTVDLRFNPIEKLVNLDMTANLSTLDISNTPITTLSRVYLSDKMKYFACYNCTQLANVTITQSTFNALDRLGLFAYVTATIVRNGIESTQKVPTGFTSTKRSAWMSLHTALIAGVAAGVVVVLLGIIGFCIYRRRQRTLKNERAQPEDAATCYFPVLPTPVVSIGTGTGPSTAQDQGSQRGGRIVETGDDVLNMAPLRKFKLEIDDLVTVGSKPIASGAYGDVWRGRYLKEDVAIKRIKHDSTRHIQKFMDEILLLSKMQCSYIVEFVGASWRRPMDLACVVEYMDLGDLRSFLSKTTPDQFTWPQKHMSISSVVLGLLYLHTFETPIIHRDLKSRNVLLDSKKGTKLTDFGESREVDENTLTCGIGTYQWMAPEVIGGSEYTVAADVYSLGVLLTEFSTHLTPYSDMINPHTQKQYNQQYLLTQVASGKIRPTMDLSTTPTWVTDLALQCMATNPDDRPSIMVVAAMVPRVV</sequence>
<proteinExistence type="predicted"/>
<dbReference type="SMR" id="A0A067C3X2"/>
<feature type="domain" description="Protein kinase" evidence="2">
    <location>
        <begin position="364"/>
        <end position="627"/>
    </location>
</feature>
<protein>
    <submittedName>
        <fullName evidence="3">TKL protein kinase</fullName>
    </submittedName>
</protein>
<dbReference type="SUPFAM" id="SSF56112">
    <property type="entry name" value="Protein kinase-like (PK-like)"/>
    <property type="match status" value="1"/>
</dbReference>
<dbReference type="OMA" id="SDMINPH"/>
<dbReference type="PANTHER" id="PTHR44329:SF214">
    <property type="entry name" value="PROTEIN KINASE DOMAIN-CONTAINING PROTEIN"/>
    <property type="match status" value="1"/>
</dbReference>
<dbReference type="InterPro" id="IPR032675">
    <property type="entry name" value="LRR_dom_sf"/>
</dbReference>
<keyword evidence="4" id="KW-1185">Reference proteome</keyword>
<dbReference type="PANTHER" id="PTHR44329">
    <property type="entry name" value="SERINE/THREONINE-PROTEIN KINASE TNNI3K-RELATED"/>
    <property type="match status" value="1"/>
</dbReference>
<name>A0A067C3X2_SAPPC</name>
<dbReference type="GO" id="GO:0004674">
    <property type="term" value="F:protein serine/threonine kinase activity"/>
    <property type="evidence" value="ECO:0007669"/>
    <property type="project" value="TreeGrafter"/>
</dbReference>
<dbReference type="KEGG" id="spar:SPRG_08727"/>
<dbReference type="Gene3D" id="3.80.10.10">
    <property type="entry name" value="Ribonuclease Inhibitor"/>
    <property type="match status" value="1"/>
</dbReference>
<dbReference type="VEuPathDB" id="FungiDB:SPRG_08727"/>
<dbReference type="InterPro" id="IPR000719">
    <property type="entry name" value="Prot_kinase_dom"/>
</dbReference>
<gene>
    <name evidence="3" type="ORF">SPRG_08727</name>
</gene>
<dbReference type="InterPro" id="IPR051681">
    <property type="entry name" value="Ser/Thr_Kinases-Pseudokinases"/>
</dbReference>
<organism evidence="3 4">
    <name type="scientific">Saprolegnia parasitica (strain CBS 223.65)</name>
    <dbReference type="NCBI Taxonomy" id="695850"/>
    <lineage>
        <taxon>Eukaryota</taxon>
        <taxon>Sar</taxon>
        <taxon>Stramenopiles</taxon>
        <taxon>Oomycota</taxon>
        <taxon>Saprolegniomycetes</taxon>
        <taxon>Saprolegniales</taxon>
        <taxon>Saprolegniaceae</taxon>
        <taxon>Saprolegnia</taxon>
    </lineage>
</organism>
<keyword evidence="1" id="KW-0472">Membrane</keyword>
<evidence type="ECO:0000313" key="3">
    <source>
        <dbReference type="EMBL" id="KDO25494.1"/>
    </source>
</evidence>
<dbReference type="GO" id="GO:0005524">
    <property type="term" value="F:ATP binding"/>
    <property type="evidence" value="ECO:0007669"/>
    <property type="project" value="InterPro"/>
</dbReference>
<accession>A0A067C3X2</accession>
<dbReference type="PROSITE" id="PS00108">
    <property type="entry name" value="PROTEIN_KINASE_ST"/>
    <property type="match status" value="1"/>
</dbReference>
<dbReference type="SUPFAM" id="SSF52058">
    <property type="entry name" value="L domain-like"/>
    <property type="match status" value="1"/>
</dbReference>
<dbReference type="InterPro" id="IPR008271">
    <property type="entry name" value="Ser/Thr_kinase_AS"/>
</dbReference>
<dbReference type="STRING" id="695850.A0A067C3X2"/>
<dbReference type="Pfam" id="PF07714">
    <property type="entry name" value="PK_Tyr_Ser-Thr"/>
    <property type="match status" value="1"/>
</dbReference>
<evidence type="ECO:0000313" key="4">
    <source>
        <dbReference type="Proteomes" id="UP000030745"/>
    </source>
</evidence>
<keyword evidence="1" id="KW-0812">Transmembrane</keyword>
<dbReference type="EMBL" id="KK583231">
    <property type="protein sequence ID" value="KDO25494.1"/>
    <property type="molecule type" value="Genomic_DNA"/>
</dbReference>
<dbReference type="AlphaFoldDB" id="A0A067C3X2"/>
<dbReference type="Gene3D" id="1.10.510.10">
    <property type="entry name" value="Transferase(Phosphotransferase) domain 1"/>
    <property type="match status" value="1"/>
</dbReference>
<feature type="transmembrane region" description="Helical" evidence="1">
    <location>
        <begin position="265"/>
        <end position="287"/>
    </location>
</feature>
<dbReference type="PROSITE" id="PS50011">
    <property type="entry name" value="PROTEIN_KINASE_DOM"/>
    <property type="match status" value="1"/>
</dbReference>
<dbReference type="OrthoDB" id="28230at2759"/>
<dbReference type="InterPro" id="IPR011009">
    <property type="entry name" value="Kinase-like_dom_sf"/>
</dbReference>
<dbReference type="Proteomes" id="UP000030745">
    <property type="component" value="Unassembled WGS sequence"/>
</dbReference>
<keyword evidence="1" id="KW-1133">Transmembrane helix</keyword>